<dbReference type="PANTHER" id="PTHR37423">
    <property type="entry name" value="SOLUBLE LYTIC MUREIN TRANSGLYCOSYLASE-RELATED"/>
    <property type="match status" value="1"/>
</dbReference>
<dbReference type="InterPro" id="IPR037061">
    <property type="entry name" value="Lytic_TGlycoase_superhlx_L_sf"/>
</dbReference>
<dbReference type="AlphaFoldDB" id="A0A3D8MBT6"/>
<dbReference type="OrthoDB" id="92254at2"/>
<dbReference type="PANTHER" id="PTHR37423:SF5">
    <property type="entry name" value="SOLUBLE LYTIC MUREIN TRANSGLYCOSYLASE"/>
    <property type="match status" value="1"/>
</dbReference>
<organism evidence="5 6">
    <name type="scientific">Alteromonas aestuariivivens</name>
    <dbReference type="NCBI Taxonomy" id="1938339"/>
    <lineage>
        <taxon>Bacteria</taxon>
        <taxon>Pseudomonadati</taxon>
        <taxon>Pseudomonadota</taxon>
        <taxon>Gammaproteobacteria</taxon>
        <taxon>Alteromonadales</taxon>
        <taxon>Alteromonadaceae</taxon>
        <taxon>Alteromonas/Salinimonas group</taxon>
        <taxon>Alteromonas</taxon>
    </lineage>
</organism>
<dbReference type="EMBL" id="QRHA01000002">
    <property type="protein sequence ID" value="RDV27936.1"/>
    <property type="molecule type" value="Genomic_DNA"/>
</dbReference>
<dbReference type="Pfam" id="PF14718">
    <property type="entry name" value="SLT_L"/>
    <property type="match status" value="1"/>
</dbReference>
<dbReference type="SUPFAM" id="SSF48435">
    <property type="entry name" value="Bacterial muramidases"/>
    <property type="match status" value="1"/>
</dbReference>
<accession>A0A3D8MBT6</accession>
<dbReference type="InterPro" id="IPR023346">
    <property type="entry name" value="Lysozyme-like_dom_sf"/>
</dbReference>
<evidence type="ECO:0000256" key="2">
    <source>
        <dbReference type="ARBA" id="ARBA00022729"/>
    </source>
</evidence>
<dbReference type="PROSITE" id="PS00922">
    <property type="entry name" value="TRANSGLYCOSYLASE"/>
    <property type="match status" value="1"/>
</dbReference>
<feature type="domain" description="Transglycosylase SLT" evidence="3">
    <location>
        <begin position="509"/>
        <end position="611"/>
    </location>
</feature>
<keyword evidence="6" id="KW-1185">Reference proteome</keyword>
<dbReference type="Proteomes" id="UP000256561">
    <property type="component" value="Unassembled WGS sequence"/>
</dbReference>
<dbReference type="GO" id="GO:0004553">
    <property type="term" value="F:hydrolase activity, hydrolyzing O-glycosyl compounds"/>
    <property type="evidence" value="ECO:0007669"/>
    <property type="project" value="InterPro"/>
</dbReference>
<evidence type="ECO:0000313" key="5">
    <source>
        <dbReference type="EMBL" id="RDV27936.1"/>
    </source>
</evidence>
<sequence>MRIVERFLNTRRMSWISLVLMMIAMPVWATSASGGNLLPADDSNLEQRTQFQALEKAIRTTPKDQLPSLDSQFETLQGYPLYPYLVKQRLFRQLNLEHRAEVEQFLSRYDGHPLTYTLRSSWLRYLAKYGYKSAFMSSYREDMGAEITCHYLAFQIEEATNPAYWLSKVDDIWLTGKSQPEACDPLFRKWQAAGMMTSDKVLARLEKAVTSGDARLLPYLKRRLPQEQQYLADLWQTVRTNPAIVLRESRFPLTHPQEEAAVLAFGLERLAWSQPDNAVKGYFLWQNRENPLFAADALRPIHRAIALSMAIDNHPDAREWLERADVPGAEEDVKRWHMAYLLRQQNWQSVLAVIESVGEANQEEEGYLYWRARSYEALGMKGMALPIYDQLASERHFYGFMAGAKLAKTPDLVSHPAPRSEVNVEAIAQMPSAQRAYEFLQLGRSISARREWRYLLSQLDSGLVKDAAILASEWGWYDQAIVGFARSGYLDDVERRFPLAFAPQFSRVGETYNVHPAFAMAIARRESAFMADAVSPAGASGLMQLMPGTARYLAKKQVSRKVLFEPEQNVELGVQYLRYLMDKLDNNPVLVSASYNAGWKRVMEWLPDQNMLPTDIWIENIPYRETRHYVKAVLAYRYIYEHQLGTRSNLFEQLANTLMPTSTVVTDAATLGGLQLAPQ</sequence>
<dbReference type="InterPro" id="IPR008258">
    <property type="entry name" value="Transglycosylase_SLT_dom_1"/>
</dbReference>
<dbReference type="SUPFAM" id="SSF53955">
    <property type="entry name" value="Lysozyme-like"/>
    <property type="match status" value="1"/>
</dbReference>
<evidence type="ECO:0000256" key="1">
    <source>
        <dbReference type="ARBA" id="ARBA00007734"/>
    </source>
</evidence>
<feature type="domain" description="Lytic transglycosylase superhelical linker" evidence="4">
    <location>
        <begin position="427"/>
        <end position="493"/>
    </location>
</feature>
<dbReference type="Pfam" id="PF01464">
    <property type="entry name" value="SLT"/>
    <property type="match status" value="1"/>
</dbReference>
<dbReference type="GO" id="GO:0000270">
    <property type="term" value="P:peptidoglycan metabolic process"/>
    <property type="evidence" value="ECO:0007669"/>
    <property type="project" value="InterPro"/>
</dbReference>
<evidence type="ECO:0000259" key="3">
    <source>
        <dbReference type="Pfam" id="PF01464"/>
    </source>
</evidence>
<dbReference type="Gene3D" id="1.10.530.10">
    <property type="match status" value="1"/>
</dbReference>
<name>A0A3D8MBT6_9ALTE</name>
<dbReference type="InterPro" id="IPR012289">
    <property type="entry name" value="Lytic_TGlycosylase_superhlx_L"/>
</dbReference>
<dbReference type="GO" id="GO:0016020">
    <property type="term" value="C:membrane"/>
    <property type="evidence" value="ECO:0007669"/>
    <property type="project" value="InterPro"/>
</dbReference>
<evidence type="ECO:0000259" key="4">
    <source>
        <dbReference type="Pfam" id="PF14718"/>
    </source>
</evidence>
<dbReference type="Gene3D" id="1.25.20.10">
    <property type="entry name" value="Bacterial muramidases"/>
    <property type="match status" value="1"/>
</dbReference>
<dbReference type="Gene3D" id="1.10.1240.20">
    <property type="entry name" value="Lytic transglycosylase, superhelical linker domain"/>
    <property type="match status" value="1"/>
</dbReference>
<gene>
    <name evidence="5" type="ORF">DXV75_02895</name>
</gene>
<keyword evidence="2" id="KW-0732">Signal</keyword>
<dbReference type="GO" id="GO:0008933">
    <property type="term" value="F:peptidoglycan lytic transglycosylase activity"/>
    <property type="evidence" value="ECO:0007669"/>
    <property type="project" value="InterPro"/>
</dbReference>
<comment type="similarity">
    <text evidence="1">Belongs to the transglycosylase Slt family.</text>
</comment>
<evidence type="ECO:0000313" key="6">
    <source>
        <dbReference type="Proteomes" id="UP000256561"/>
    </source>
</evidence>
<dbReference type="CDD" id="cd13401">
    <property type="entry name" value="Slt70-like"/>
    <property type="match status" value="1"/>
</dbReference>
<dbReference type="GO" id="GO:0042597">
    <property type="term" value="C:periplasmic space"/>
    <property type="evidence" value="ECO:0007669"/>
    <property type="project" value="InterPro"/>
</dbReference>
<protein>
    <submittedName>
        <fullName evidence="5">Lytic murein transglycosylase</fullName>
    </submittedName>
</protein>
<comment type="caution">
    <text evidence="5">The sequence shown here is derived from an EMBL/GenBank/DDBJ whole genome shotgun (WGS) entry which is preliminary data.</text>
</comment>
<proteinExistence type="inferred from homology"/>
<dbReference type="InterPro" id="IPR008939">
    <property type="entry name" value="Lytic_TGlycosylase_superhlx_U"/>
</dbReference>
<dbReference type="InterPro" id="IPR000189">
    <property type="entry name" value="Transglyc_AS"/>
</dbReference>
<reference evidence="6" key="1">
    <citation type="submission" date="2018-08" db="EMBL/GenBank/DDBJ databases">
        <authorList>
            <person name="Zhang J."/>
            <person name="Du Z.-J."/>
        </authorList>
    </citation>
    <scope>NUCLEOTIDE SEQUENCE [LARGE SCALE GENOMIC DNA]</scope>
    <source>
        <strain evidence="6">KCTC 52655</strain>
    </source>
</reference>